<dbReference type="Proteomes" id="UP000663937">
    <property type="component" value="Chromosome"/>
</dbReference>
<name>A0A8A4ZK35_9MICO</name>
<dbReference type="EMBL" id="CP071868">
    <property type="protein sequence ID" value="QTE29958.1"/>
    <property type="molecule type" value="Genomic_DNA"/>
</dbReference>
<keyword evidence="1" id="KW-0472">Membrane</keyword>
<reference evidence="2" key="1">
    <citation type="submission" date="2021-03" db="EMBL/GenBank/DDBJ databases">
        <title>Pengzhenrongella sicca gen. nov., sp. nov., a new member of suborder Micrococcineae isolated from High-Arctic tundra soil.</title>
        <authorList>
            <person name="Peng F."/>
        </authorList>
    </citation>
    <scope>NUCLEOTIDE SEQUENCE</scope>
    <source>
        <strain evidence="2">LRZ-2</strain>
    </source>
</reference>
<keyword evidence="1" id="KW-1133">Transmembrane helix</keyword>
<dbReference type="AlphaFoldDB" id="A0A8A4ZK35"/>
<evidence type="ECO:0000256" key="1">
    <source>
        <dbReference type="SAM" id="Phobius"/>
    </source>
</evidence>
<evidence type="ECO:0000313" key="3">
    <source>
        <dbReference type="Proteomes" id="UP000663937"/>
    </source>
</evidence>
<keyword evidence="3" id="KW-1185">Reference proteome</keyword>
<evidence type="ECO:0000313" key="2">
    <source>
        <dbReference type="EMBL" id="QTE29958.1"/>
    </source>
</evidence>
<dbReference type="RefSeq" id="WP_227424273.1">
    <property type="nucleotide sequence ID" value="NZ_CP071868.1"/>
</dbReference>
<protein>
    <submittedName>
        <fullName evidence="2">Uncharacterized protein</fullName>
    </submittedName>
</protein>
<feature type="transmembrane region" description="Helical" evidence="1">
    <location>
        <begin position="28"/>
        <end position="46"/>
    </location>
</feature>
<dbReference type="KEGG" id="psic:J4E96_02725"/>
<gene>
    <name evidence="2" type="ORF">J4E96_02725</name>
</gene>
<organism evidence="2 3">
    <name type="scientific">Pengzhenrongella sicca</name>
    <dbReference type="NCBI Taxonomy" id="2819238"/>
    <lineage>
        <taxon>Bacteria</taxon>
        <taxon>Bacillati</taxon>
        <taxon>Actinomycetota</taxon>
        <taxon>Actinomycetes</taxon>
        <taxon>Micrococcales</taxon>
        <taxon>Pengzhenrongella</taxon>
    </lineage>
</organism>
<keyword evidence="1" id="KW-0812">Transmembrane</keyword>
<accession>A0A8A4ZK35</accession>
<proteinExistence type="predicted"/>
<sequence length="68" mass="7309">MTRMFVVTKIRLQQALESRESGQGTLEYLGIIVVAALLITALIAGIKEFEIATKVSDALSKITDAIAS</sequence>